<reference evidence="1" key="1">
    <citation type="submission" date="2010-07" db="EMBL/GenBank/DDBJ databases">
        <authorList>
            <person name="Muzny D."/>
            <person name="Qin X."/>
            <person name="Deng J."/>
            <person name="Jiang H."/>
            <person name="Liu Y."/>
            <person name="Qu J."/>
            <person name="Song X.-Z."/>
            <person name="Zhang L."/>
            <person name="Thornton R."/>
            <person name="Coyle M."/>
            <person name="Francisco L."/>
            <person name="Jackson L."/>
            <person name="Javaid M."/>
            <person name="Korchina V."/>
            <person name="Kovar C."/>
            <person name="Mata R."/>
            <person name="Mathew T."/>
            <person name="Ngo R."/>
            <person name="Nguyen L."/>
            <person name="Nguyen N."/>
            <person name="Okwuonu G."/>
            <person name="Ongeri F."/>
            <person name="Pham C."/>
            <person name="Simmons D."/>
            <person name="Wilczek-Boney K."/>
            <person name="Hale W."/>
            <person name="Jakkamsetti A."/>
            <person name="Pham P."/>
            <person name="Ruth R."/>
            <person name="San Lucas F."/>
            <person name="Warren J."/>
            <person name="Zhang J."/>
            <person name="Zhao Z."/>
            <person name="Zhou C."/>
            <person name="Zhu D."/>
            <person name="Lee S."/>
            <person name="Bess C."/>
            <person name="Blankenburg K."/>
            <person name="Forbes L."/>
            <person name="Fu Q."/>
            <person name="Gubbala S."/>
            <person name="Hirani K."/>
            <person name="Jayaseelan J.C."/>
            <person name="Lara F."/>
            <person name="Munidasa M."/>
            <person name="Palculict T."/>
            <person name="Patil S."/>
            <person name="Pu L.-L."/>
            <person name="Saada N."/>
            <person name="Tang L."/>
            <person name="Weissenberger G."/>
            <person name="Zhu Y."/>
            <person name="Hemphill L."/>
            <person name="Shang Y."/>
            <person name="Youmans B."/>
            <person name="Ayvaz T."/>
            <person name="Ross M."/>
            <person name="Santibanez J."/>
            <person name="Aqrawi P."/>
            <person name="Gross S."/>
            <person name="Joshi V."/>
            <person name="Fowler G."/>
            <person name="Nazareth L."/>
            <person name="Reid J."/>
            <person name="Worley K."/>
            <person name="Petrosino J."/>
            <person name="Highlander S."/>
            <person name="Gibbs R."/>
        </authorList>
    </citation>
    <scope>NUCLEOTIDE SEQUENCE [LARGE SCALE GENOMIC DNA]</scope>
    <source>
        <strain evidence="1">DSM 16973</strain>
    </source>
</reference>
<keyword evidence="2" id="KW-1185">Reference proteome</keyword>
<name>E0NRC7_9BACT</name>
<comment type="caution">
    <text evidence="1">The sequence shown here is derived from an EMBL/GenBank/DDBJ whole genome shotgun (WGS) entry which is preliminary data.</text>
</comment>
<protein>
    <submittedName>
        <fullName evidence="1">Uncharacterized protein</fullName>
    </submittedName>
</protein>
<evidence type="ECO:0000313" key="1">
    <source>
        <dbReference type="EMBL" id="EFM02355.1"/>
    </source>
</evidence>
<dbReference type="AlphaFoldDB" id="E0NRC7"/>
<accession>E0NRC7</accession>
<gene>
    <name evidence="1" type="ORF">HMPREF0658_0728</name>
</gene>
<dbReference type="BioCyc" id="PMAR862515-HMP:GMOO-741-MONOMER"/>
<evidence type="ECO:0000313" key="2">
    <source>
        <dbReference type="Proteomes" id="UP000004394"/>
    </source>
</evidence>
<organism evidence="1 2">
    <name type="scientific">Hoylesella marshii DSM 16973 = JCM 13450</name>
    <dbReference type="NCBI Taxonomy" id="862515"/>
    <lineage>
        <taxon>Bacteria</taxon>
        <taxon>Pseudomonadati</taxon>
        <taxon>Bacteroidota</taxon>
        <taxon>Bacteroidia</taxon>
        <taxon>Bacteroidales</taxon>
        <taxon>Prevotellaceae</taxon>
        <taxon>Hoylesella</taxon>
    </lineage>
</organism>
<dbReference type="EMBL" id="AEEI01000025">
    <property type="protein sequence ID" value="EFM02355.1"/>
    <property type="molecule type" value="Genomic_DNA"/>
</dbReference>
<proteinExistence type="predicted"/>
<dbReference type="HOGENOM" id="CLU_3139163_0_0_10"/>
<dbReference type="Proteomes" id="UP000004394">
    <property type="component" value="Unassembled WGS sequence"/>
</dbReference>
<dbReference type="STRING" id="862515.HMPREF0658_0728"/>
<sequence>MNFQLQKYTFFTSFQRKSYQITRTSLIGITPSNGFSNRFISYFRLNFAK</sequence>